<dbReference type="Proteomes" id="UP000682403">
    <property type="component" value="Unassembled WGS sequence"/>
</dbReference>
<dbReference type="Pfam" id="PF12867">
    <property type="entry name" value="DinB_2"/>
    <property type="match status" value="1"/>
</dbReference>
<keyword evidence="3" id="KW-1185">Reference proteome</keyword>
<name>A0ABS5LD15_9BACI</name>
<dbReference type="InterPro" id="IPR024775">
    <property type="entry name" value="DinB-like"/>
</dbReference>
<reference evidence="2 3" key="1">
    <citation type="submission" date="2021-04" db="EMBL/GenBank/DDBJ databases">
        <title>Metabacillus sp. strain KIGAM252 whole genome sequence.</title>
        <authorList>
            <person name="Seo M.-J."/>
            <person name="Cho E.-S."/>
            <person name="Hwang C.Y."/>
            <person name="Yoon D.J."/>
        </authorList>
    </citation>
    <scope>NUCLEOTIDE SEQUENCE [LARGE SCALE GENOMIC DNA]</scope>
    <source>
        <strain evidence="2 3">KIGAM252</strain>
    </source>
</reference>
<proteinExistence type="predicted"/>
<dbReference type="Gene3D" id="1.20.120.450">
    <property type="entry name" value="dinb family like domain"/>
    <property type="match status" value="1"/>
</dbReference>
<organism evidence="2 3">
    <name type="scientific">Metabacillus flavus</name>
    <dbReference type="NCBI Taxonomy" id="2823519"/>
    <lineage>
        <taxon>Bacteria</taxon>
        <taxon>Bacillati</taxon>
        <taxon>Bacillota</taxon>
        <taxon>Bacilli</taxon>
        <taxon>Bacillales</taxon>
        <taxon>Bacillaceae</taxon>
        <taxon>Metabacillus</taxon>
    </lineage>
</organism>
<dbReference type="SUPFAM" id="SSF109854">
    <property type="entry name" value="DinB/YfiT-like putative metalloenzymes"/>
    <property type="match status" value="1"/>
</dbReference>
<evidence type="ECO:0000313" key="3">
    <source>
        <dbReference type="Proteomes" id="UP000682403"/>
    </source>
</evidence>
<accession>A0ABS5LD15</accession>
<evidence type="ECO:0000313" key="2">
    <source>
        <dbReference type="EMBL" id="MBS2968638.1"/>
    </source>
</evidence>
<dbReference type="InterPro" id="IPR034660">
    <property type="entry name" value="DinB/YfiT-like"/>
</dbReference>
<comment type="caution">
    <text evidence="2">The sequence shown here is derived from an EMBL/GenBank/DDBJ whole genome shotgun (WGS) entry which is preliminary data.</text>
</comment>
<gene>
    <name evidence="2" type="ORF">J9317_07695</name>
</gene>
<sequence>MNQLLELKGMLDWAQQLNGTGEETFFQPIQEGKWSPAEILAHMTAWDQYTLENRFERIGEGKVNFDSFPEFDSFNAEAAAHARNTADKSQLIREFIETRERVIQFYENLPEEKRKQPFWIGSHQLTIDSYIKDFSEHDRHHRQQIDKAAGLEEIK</sequence>
<dbReference type="RefSeq" id="WP_211557610.1">
    <property type="nucleotide sequence ID" value="NZ_JAGVRK010000001.1"/>
</dbReference>
<protein>
    <submittedName>
        <fullName evidence="2">DinB family protein</fullName>
    </submittedName>
</protein>
<dbReference type="EMBL" id="JAGVRK010000001">
    <property type="protein sequence ID" value="MBS2968638.1"/>
    <property type="molecule type" value="Genomic_DNA"/>
</dbReference>
<evidence type="ECO:0000259" key="1">
    <source>
        <dbReference type="Pfam" id="PF12867"/>
    </source>
</evidence>
<feature type="domain" description="DinB-like" evidence="1">
    <location>
        <begin position="19"/>
        <end position="145"/>
    </location>
</feature>